<name>A0A2J6TVC3_9HELO</name>
<dbReference type="OrthoDB" id="3504576at2759"/>
<dbReference type="PANTHER" id="PTHR35910">
    <property type="entry name" value="2EXR DOMAIN-CONTAINING PROTEIN"/>
    <property type="match status" value="1"/>
</dbReference>
<evidence type="ECO:0000259" key="2">
    <source>
        <dbReference type="Pfam" id="PF20150"/>
    </source>
</evidence>
<organism evidence="3 4">
    <name type="scientific">Hyaloscypha bicolor E</name>
    <dbReference type="NCBI Taxonomy" id="1095630"/>
    <lineage>
        <taxon>Eukaryota</taxon>
        <taxon>Fungi</taxon>
        <taxon>Dikarya</taxon>
        <taxon>Ascomycota</taxon>
        <taxon>Pezizomycotina</taxon>
        <taxon>Leotiomycetes</taxon>
        <taxon>Helotiales</taxon>
        <taxon>Hyaloscyphaceae</taxon>
        <taxon>Hyaloscypha</taxon>
        <taxon>Hyaloscypha bicolor</taxon>
    </lineage>
</organism>
<dbReference type="RefSeq" id="XP_024743871.1">
    <property type="nucleotide sequence ID" value="XM_024886228.1"/>
</dbReference>
<feature type="region of interest" description="Disordered" evidence="1">
    <location>
        <begin position="1"/>
        <end position="43"/>
    </location>
</feature>
<dbReference type="Proteomes" id="UP000235371">
    <property type="component" value="Unassembled WGS sequence"/>
</dbReference>
<dbReference type="InterPro" id="IPR045518">
    <property type="entry name" value="2EXR"/>
</dbReference>
<feature type="compositionally biased region" description="Low complexity" evidence="1">
    <location>
        <begin position="30"/>
        <end position="42"/>
    </location>
</feature>
<proteinExistence type="predicted"/>
<dbReference type="Pfam" id="PF20150">
    <property type="entry name" value="2EXR"/>
    <property type="match status" value="1"/>
</dbReference>
<dbReference type="InParanoid" id="A0A2J6TVC3"/>
<dbReference type="EMBL" id="KZ613740">
    <property type="protein sequence ID" value="PMD66967.1"/>
    <property type="molecule type" value="Genomic_DNA"/>
</dbReference>
<evidence type="ECO:0000256" key="1">
    <source>
        <dbReference type="SAM" id="MobiDB-lite"/>
    </source>
</evidence>
<keyword evidence="4" id="KW-1185">Reference proteome</keyword>
<gene>
    <name evidence="3" type="ORF">K444DRAFT_658150</name>
</gene>
<reference evidence="3 4" key="1">
    <citation type="submission" date="2016-04" db="EMBL/GenBank/DDBJ databases">
        <title>A degradative enzymes factory behind the ericoid mycorrhizal symbiosis.</title>
        <authorList>
            <consortium name="DOE Joint Genome Institute"/>
            <person name="Martino E."/>
            <person name="Morin E."/>
            <person name="Grelet G."/>
            <person name="Kuo A."/>
            <person name="Kohler A."/>
            <person name="Daghino S."/>
            <person name="Barry K."/>
            <person name="Choi C."/>
            <person name="Cichocki N."/>
            <person name="Clum A."/>
            <person name="Copeland A."/>
            <person name="Hainaut M."/>
            <person name="Haridas S."/>
            <person name="Labutti K."/>
            <person name="Lindquist E."/>
            <person name="Lipzen A."/>
            <person name="Khouja H.-R."/>
            <person name="Murat C."/>
            <person name="Ohm R."/>
            <person name="Olson A."/>
            <person name="Spatafora J."/>
            <person name="Veneault-Fourrey C."/>
            <person name="Henrissat B."/>
            <person name="Grigoriev I."/>
            <person name="Martin F."/>
            <person name="Perotto S."/>
        </authorList>
    </citation>
    <scope>NUCLEOTIDE SEQUENCE [LARGE SCALE GENOMIC DNA]</scope>
    <source>
        <strain evidence="3 4">E</strain>
    </source>
</reference>
<feature type="domain" description="2EXR" evidence="2">
    <location>
        <begin position="68"/>
        <end position="156"/>
    </location>
</feature>
<accession>A0A2J6TVC3</accession>
<feature type="compositionally biased region" description="Polar residues" evidence="1">
    <location>
        <begin position="1"/>
        <end position="21"/>
    </location>
</feature>
<evidence type="ECO:0000313" key="3">
    <source>
        <dbReference type="EMBL" id="PMD66967.1"/>
    </source>
</evidence>
<sequence length="288" mass="32602">MDSNATSAIQRNRPTAHSNLEPTDDFSIDSSKSGSGAAMKGAFQSMQTSRGKIECASKNLSESNEPGFSLFPKLPAELRLKIWKLALPGPRIVEVYYDRARHPWDKSFIRFNTPPPAALHANWESRRVALEKYWLRLGNEEITDCFAQIDPTEDTIFIPFNSLVKLQQRLINGKALSKEAKESVRSLAVDARSWKRLCGPEGFVYFENLEKFTIVIHDSANCQSKEKWRMPDTDLSLVDVQDEVEVYDHHLSVESQMEFDNGHYGRQGKLPTIEVKVAARGGKKCCHN</sequence>
<dbReference type="PANTHER" id="PTHR35910:SF6">
    <property type="entry name" value="2EXR DOMAIN-CONTAINING PROTEIN"/>
    <property type="match status" value="1"/>
</dbReference>
<dbReference type="GeneID" id="36594305"/>
<evidence type="ECO:0000313" key="4">
    <source>
        <dbReference type="Proteomes" id="UP000235371"/>
    </source>
</evidence>
<protein>
    <recommendedName>
        <fullName evidence="2">2EXR domain-containing protein</fullName>
    </recommendedName>
</protein>
<dbReference type="AlphaFoldDB" id="A0A2J6TVC3"/>